<protein>
    <submittedName>
        <fullName evidence="2">Uncharacterized protein</fullName>
    </submittedName>
</protein>
<feature type="region of interest" description="Disordered" evidence="1">
    <location>
        <begin position="233"/>
        <end position="252"/>
    </location>
</feature>
<evidence type="ECO:0000256" key="1">
    <source>
        <dbReference type="SAM" id="MobiDB-lite"/>
    </source>
</evidence>
<gene>
    <name evidence="2" type="ORF">PCASD_08939</name>
</gene>
<dbReference type="Proteomes" id="UP000235392">
    <property type="component" value="Unassembled WGS sequence"/>
</dbReference>
<reference evidence="2 3" key="1">
    <citation type="submission" date="2017-11" db="EMBL/GenBank/DDBJ databases">
        <title>De novo assembly and phasing of dikaryotic genomes from two isolates of Puccinia coronata f. sp. avenae, the causal agent of oat crown rust.</title>
        <authorList>
            <person name="Miller M.E."/>
            <person name="Zhang Y."/>
            <person name="Omidvar V."/>
            <person name="Sperschneider J."/>
            <person name="Schwessinger B."/>
            <person name="Raley C."/>
            <person name="Palmer J.M."/>
            <person name="Garnica D."/>
            <person name="Upadhyaya N."/>
            <person name="Rathjen J."/>
            <person name="Taylor J.M."/>
            <person name="Park R.F."/>
            <person name="Dodds P.N."/>
            <person name="Hirsch C.D."/>
            <person name="Kianian S.F."/>
            <person name="Figueroa M."/>
        </authorList>
    </citation>
    <scope>NUCLEOTIDE SEQUENCE [LARGE SCALE GENOMIC DNA]</scope>
    <source>
        <strain evidence="2">12SD80</strain>
    </source>
</reference>
<accession>A0A2N5UMV2</accession>
<comment type="caution">
    <text evidence="2">The sequence shown here is derived from an EMBL/GenBank/DDBJ whole genome shotgun (WGS) entry which is preliminary data.</text>
</comment>
<feature type="compositionally biased region" description="Acidic residues" evidence="1">
    <location>
        <begin position="84"/>
        <end position="98"/>
    </location>
</feature>
<dbReference type="AlphaFoldDB" id="A0A2N5UMV2"/>
<proteinExistence type="predicted"/>
<evidence type="ECO:0000313" key="2">
    <source>
        <dbReference type="EMBL" id="PLW39073.1"/>
    </source>
</evidence>
<evidence type="ECO:0000313" key="3">
    <source>
        <dbReference type="Proteomes" id="UP000235392"/>
    </source>
</evidence>
<dbReference type="EMBL" id="PGCI01000119">
    <property type="protein sequence ID" value="PLW39073.1"/>
    <property type="molecule type" value="Genomic_DNA"/>
</dbReference>
<feature type="region of interest" description="Disordered" evidence="1">
    <location>
        <begin position="75"/>
        <end position="98"/>
    </location>
</feature>
<sequence length="267" mass="30284">MKDCFHSYKDKYKKTHTLSLATGFGITPEDQQTGIQTIEQKLNSLCPHYQAVHELMGNKAFVNPLYKVDAQKDVETTKTSDSDNSYDPDDSDDSDNSDNMELRLVLGWRKRCKGTAYCQNMGQFDHMAQQPSGCPRLDSGVNYSHFDPQGGPSNLQQGPIAFRHPGILTTWRHGCHLDNMAPWRQRIVHFTQSKHLKRKTLLLKIHWSRGSNLTEVTDNIIIGFHPPAMNHKGPIIKTEPNMSNKPTPTTPHVRFTWTLSSTPTNKS</sequence>
<name>A0A2N5UMV2_9BASI</name>
<organism evidence="2 3">
    <name type="scientific">Puccinia coronata f. sp. avenae</name>
    <dbReference type="NCBI Taxonomy" id="200324"/>
    <lineage>
        <taxon>Eukaryota</taxon>
        <taxon>Fungi</taxon>
        <taxon>Dikarya</taxon>
        <taxon>Basidiomycota</taxon>
        <taxon>Pucciniomycotina</taxon>
        <taxon>Pucciniomycetes</taxon>
        <taxon>Pucciniales</taxon>
        <taxon>Pucciniaceae</taxon>
        <taxon>Puccinia</taxon>
    </lineage>
</organism>